<gene>
    <name evidence="1" type="ORF">PIB30_056254</name>
</gene>
<evidence type="ECO:0008006" key="3">
    <source>
        <dbReference type="Google" id="ProtNLM"/>
    </source>
</evidence>
<evidence type="ECO:0000313" key="1">
    <source>
        <dbReference type="EMBL" id="MED6209595.1"/>
    </source>
</evidence>
<reference evidence="1 2" key="1">
    <citation type="journal article" date="2023" name="Plants (Basel)">
        <title>Bridging the Gap: Combining Genomics and Transcriptomics Approaches to Understand Stylosanthes scabra, an Orphan Legume from the Brazilian Caatinga.</title>
        <authorList>
            <person name="Ferreira-Neto J.R.C."/>
            <person name="da Silva M.D."/>
            <person name="Binneck E."/>
            <person name="de Melo N.F."/>
            <person name="da Silva R.H."/>
            <person name="de Melo A.L.T.M."/>
            <person name="Pandolfi V."/>
            <person name="Bustamante F.O."/>
            <person name="Brasileiro-Vidal A.C."/>
            <person name="Benko-Iseppon A.M."/>
        </authorList>
    </citation>
    <scope>NUCLEOTIDE SEQUENCE [LARGE SCALE GENOMIC DNA]</scope>
    <source>
        <tissue evidence="1">Leaves</tissue>
    </source>
</reference>
<proteinExistence type="predicted"/>
<evidence type="ECO:0000313" key="2">
    <source>
        <dbReference type="Proteomes" id="UP001341840"/>
    </source>
</evidence>
<protein>
    <recommendedName>
        <fullName evidence="3">Reverse transcriptase zinc-binding domain-containing protein</fullName>
    </recommendedName>
</protein>
<organism evidence="1 2">
    <name type="scientific">Stylosanthes scabra</name>
    <dbReference type="NCBI Taxonomy" id="79078"/>
    <lineage>
        <taxon>Eukaryota</taxon>
        <taxon>Viridiplantae</taxon>
        <taxon>Streptophyta</taxon>
        <taxon>Embryophyta</taxon>
        <taxon>Tracheophyta</taxon>
        <taxon>Spermatophyta</taxon>
        <taxon>Magnoliopsida</taxon>
        <taxon>eudicotyledons</taxon>
        <taxon>Gunneridae</taxon>
        <taxon>Pentapetalae</taxon>
        <taxon>rosids</taxon>
        <taxon>fabids</taxon>
        <taxon>Fabales</taxon>
        <taxon>Fabaceae</taxon>
        <taxon>Papilionoideae</taxon>
        <taxon>50 kb inversion clade</taxon>
        <taxon>dalbergioids sensu lato</taxon>
        <taxon>Dalbergieae</taxon>
        <taxon>Pterocarpus clade</taxon>
        <taxon>Stylosanthes</taxon>
    </lineage>
</organism>
<accession>A0ABU6YI52</accession>
<name>A0ABU6YI52_9FABA</name>
<sequence length="165" mass="20240">MNEAFLIKRGWELLNQPTACWENGEFTVRDTYRYLAKSNDWRKDKSWRRIWKWKGVQRIKVFMWQLNHNSLLTSSRMARDWIRLNLEEEMGKNQRRDWKDVFMVIAWLIWKNRNEFVHSNKRLPSRNALTTIDDLVEEIVRGRGEEHHRENCGDINIHWHHPRDG</sequence>
<keyword evidence="2" id="KW-1185">Reference proteome</keyword>
<comment type="caution">
    <text evidence="1">The sequence shown here is derived from an EMBL/GenBank/DDBJ whole genome shotgun (WGS) entry which is preliminary data.</text>
</comment>
<dbReference type="Proteomes" id="UP001341840">
    <property type="component" value="Unassembled WGS sequence"/>
</dbReference>
<dbReference type="EMBL" id="JASCZI010242103">
    <property type="protein sequence ID" value="MED6209595.1"/>
    <property type="molecule type" value="Genomic_DNA"/>
</dbReference>